<evidence type="ECO:0000256" key="3">
    <source>
        <dbReference type="ARBA" id="ARBA00022617"/>
    </source>
</evidence>
<evidence type="ECO:0000256" key="6">
    <source>
        <dbReference type="ARBA" id="ARBA00023004"/>
    </source>
</evidence>
<evidence type="ECO:0000313" key="13">
    <source>
        <dbReference type="Proteomes" id="UP001152484"/>
    </source>
</evidence>
<dbReference type="AlphaFoldDB" id="A0A9P0YRR0"/>
<evidence type="ECO:0000256" key="7">
    <source>
        <dbReference type="ARBA" id="ARBA00023033"/>
    </source>
</evidence>
<evidence type="ECO:0000256" key="5">
    <source>
        <dbReference type="ARBA" id="ARBA00023002"/>
    </source>
</evidence>
<evidence type="ECO:0000256" key="8">
    <source>
        <dbReference type="ARBA" id="ARBA00055645"/>
    </source>
</evidence>
<evidence type="ECO:0000256" key="11">
    <source>
        <dbReference type="SAM" id="SignalP"/>
    </source>
</evidence>
<comment type="caution">
    <text evidence="12">The sequence shown here is derived from an EMBL/GenBank/DDBJ whole genome shotgun (WGS) entry which is preliminary data.</text>
</comment>
<keyword evidence="11" id="KW-0732">Signal</keyword>
<feature type="signal peptide" evidence="11">
    <location>
        <begin position="1"/>
        <end position="25"/>
    </location>
</feature>
<dbReference type="InterPro" id="IPR002401">
    <property type="entry name" value="Cyt_P450_E_grp-I"/>
</dbReference>
<reference evidence="12" key="1">
    <citation type="submission" date="2022-07" db="EMBL/GenBank/DDBJ databases">
        <authorList>
            <person name="Macas J."/>
            <person name="Novak P."/>
            <person name="Neumann P."/>
        </authorList>
    </citation>
    <scope>NUCLEOTIDE SEQUENCE</scope>
</reference>
<comment type="similarity">
    <text evidence="2 10">Belongs to the cytochrome P450 family.</text>
</comment>
<dbReference type="Proteomes" id="UP001152484">
    <property type="component" value="Unassembled WGS sequence"/>
</dbReference>
<dbReference type="FunFam" id="1.10.630.10:FF:000011">
    <property type="entry name" value="Cytochrome P450 83B1"/>
    <property type="match status" value="1"/>
</dbReference>
<keyword evidence="6 9" id="KW-0408">Iron</keyword>
<dbReference type="SUPFAM" id="SSF48264">
    <property type="entry name" value="Cytochrome P450"/>
    <property type="match status" value="1"/>
</dbReference>
<accession>A0A9P0YRR0</accession>
<comment type="function">
    <text evidence="8">May have a role in maturation, such as during flavor formation or other metabolite production specific to aging tissues.</text>
</comment>
<dbReference type="PRINTS" id="PR00385">
    <property type="entry name" value="P450"/>
</dbReference>
<proteinExistence type="inferred from homology"/>
<dbReference type="PROSITE" id="PS00086">
    <property type="entry name" value="CYTOCHROME_P450"/>
    <property type="match status" value="1"/>
</dbReference>
<dbReference type="GO" id="GO:0004497">
    <property type="term" value="F:monooxygenase activity"/>
    <property type="evidence" value="ECO:0007669"/>
    <property type="project" value="UniProtKB-KW"/>
</dbReference>
<dbReference type="Gene3D" id="1.10.630.10">
    <property type="entry name" value="Cytochrome P450"/>
    <property type="match status" value="1"/>
</dbReference>
<dbReference type="InterPro" id="IPR001128">
    <property type="entry name" value="Cyt_P450"/>
</dbReference>
<evidence type="ECO:0000256" key="2">
    <source>
        <dbReference type="ARBA" id="ARBA00010617"/>
    </source>
</evidence>
<dbReference type="GO" id="GO:0020037">
    <property type="term" value="F:heme binding"/>
    <property type="evidence" value="ECO:0007669"/>
    <property type="project" value="InterPro"/>
</dbReference>
<keyword evidence="4 9" id="KW-0479">Metal-binding</keyword>
<dbReference type="GO" id="GO:0005506">
    <property type="term" value="F:iron ion binding"/>
    <property type="evidence" value="ECO:0007669"/>
    <property type="project" value="InterPro"/>
</dbReference>
<organism evidence="12 13">
    <name type="scientific">Cuscuta europaea</name>
    <name type="common">European dodder</name>
    <dbReference type="NCBI Taxonomy" id="41803"/>
    <lineage>
        <taxon>Eukaryota</taxon>
        <taxon>Viridiplantae</taxon>
        <taxon>Streptophyta</taxon>
        <taxon>Embryophyta</taxon>
        <taxon>Tracheophyta</taxon>
        <taxon>Spermatophyta</taxon>
        <taxon>Magnoliopsida</taxon>
        <taxon>eudicotyledons</taxon>
        <taxon>Gunneridae</taxon>
        <taxon>Pentapetalae</taxon>
        <taxon>asterids</taxon>
        <taxon>lamiids</taxon>
        <taxon>Solanales</taxon>
        <taxon>Convolvulaceae</taxon>
        <taxon>Cuscuteae</taxon>
        <taxon>Cuscuta</taxon>
        <taxon>Cuscuta subgen. Cuscuta</taxon>
    </lineage>
</organism>
<evidence type="ECO:0000256" key="10">
    <source>
        <dbReference type="RuleBase" id="RU000461"/>
    </source>
</evidence>
<dbReference type="PRINTS" id="PR00463">
    <property type="entry name" value="EP450I"/>
</dbReference>
<dbReference type="GO" id="GO:0016705">
    <property type="term" value="F:oxidoreductase activity, acting on paired donors, with incorporation or reduction of molecular oxygen"/>
    <property type="evidence" value="ECO:0007669"/>
    <property type="project" value="InterPro"/>
</dbReference>
<evidence type="ECO:0000256" key="4">
    <source>
        <dbReference type="ARBA" id="ARBA00022723"/>
    </source>
</evidence>
<protein>
    <recommendedName>
        <fullName evidence="14">Cytochrome P450</fullName>
    </recommendedName>
</protein>
<dbReference type="OrthoDB" id="2789670at2759"/>
<sequence>MILHTILSSSLIFLIVLFLLRKIFSENKRPLLPPSPKKLPIIGHLHRLLIGNSPPHHVLHRLSDKYAGGGGLMYLQLGSVPTLVVSSADAAREIFRDHDVVFSGRPPIYGGRKMSYNWADVSLSPYGEYWRQLRKVLVVHLLSPKRVQGFAAVREAEVGRMIERIAQSCHGTAGAAVDLSEAAMSLSNNVVCRVGFGKKRDGGGEAKFHRILHETQQLLGEPNLADFFPGLSWVNKVNGVDSRIEKNFKELDSFFNEVLEEHSIKRINEEEEEDFVDSLLRIQKEEDYQTLSTESIKALLVDVFVAGSDTSASTIVWTMAELIKNPNIMKKAQSEVRQLLKGKQKVSESDLPNLKYLQLVVKESLRFHPPAPLLVPRETTDKCTVGGYDIPAKTRVFINAISIGRDHKAWENPMDFWPERFLESEVDYRGMHFEFIPFGAGRRGCPGLNFSVPLVELAVANLLYRFDWQLPESMSVDEVDMNETFGITVHKKTPLCLLASIISFPP</sequence>
<evidence type="ECO:0000256" key="1">
    <source>
        <dbReference type="ARBA" id="ARBA00001971"/>
    </source>
</evidence>
<keyword evidence="7 10" id="KW-0503">Monooxygenase</keyword>
<dbReference type="PANTHER" id="PTHR47955:SF19">
    <property type="entry name" value="CYTOCHROME P450 71A9-LIKE ISOFORM X1"/>
    <property type="match status" value="1"/>
</dbReference>
<keyword evidence="3 9" id="KW-0349">Heme</keyword>
<name>A0A9P0YRR0_CUSEU</name>
<evidence type="ECO:0000256" key="9">
    <source>
        <dbReference type="PIRSR" id="PIRSR602401-1"/>
    </source>
</evidence>
<dbReference type="Pfam" id="PF00067">
    <property type="entry name" value="p450"/>
    <property type="match status" value="1"/>
</dbReference>
<dbReference type="InterPro" id="IPR036396">
    <property type="entry name" value="Cyt_P450_sf"/>
</dbReference>
<keyword evidence="5 10" id="KW-0560">Oxidoreductase</keyword>
<gene>
    <name evidence="12" type="ORF">CEURO_LOCUS4654</name>
</gene>
<evidence type="ECO:0000313" key="12">
    <source>
        <dbReference type="EMBL" id="CAH9073129.1"/>
    </source>
</evidence>
<comment type="cofactor">
    <cofactor evidence="1 9">
        <name>heme</name>
        <dbReference type="ChEBI" id="CHEBI:30413"/>
    </cofactor>
</comment>
<dbReference type="InterPro" id="IPR017972">
    <property type="entry name" value="Cyt_P450_CS"/>
</dbReference>
<evidence type="ECO:0008006" key="14">
    <source>
        <dbReference type="Google" id="ProtNLM"/>
    </source>
</evidence>
<dbReference type="CDD" id="cd11072">
    <property type="entry name" value="CYP71-like"/>
    <property type="match status" value="1"/>
</dbReference>
<keyword evidence="13" id="KW-1185">Reference proteome</keyword>
<feature type="chain" id="PRO_5040490914" description="Cytochrome P450" evidence="11">
    <location>
        <begin position="26"/>
        <end position="506"/>
    </location>
</feature>
<dbReference type="PANTHER" id="PTHR47955">
    <property type="entry name" value="CYTOCHROME P450 FAMILY 71 PROTEIN"/>
    <property type="match status" value="1"/>
</dbReference>
<dbReference type="EMBL" id="CAMAPE010000008">
    <property type="protein sequence ID" value="CAH9073129.1"/>
    <property type="molecule type" value="Genomic_DNA"/>
</dbReference>
<feature type="binding site" description="axial binding residue" evidence="9">
    <location>
        <position position="445"/>
    </location>
    <ligand>
        <name>heme</name>
        <dbReference type="ChEBI" id="CHEBI:30413"/>
    </ligand>
    <ligandPart>
        <name>Fe</name>
        <dbReference type="ChEBI" id="CHEBI:18248"/>
    </ligandPart>
</feature>